<sequence length="81" mass="9053">MGIDKILTTPAVWLPNVIPKESTSFYSGTHGGSTRRFLERVDTAVCKREGCDEVTEQHGSETLHMQTASLHDGRRQTPRRA</sequence>
<reference evidence="2 3" key="1">
    <citation type="journal article" date="2010" name="Proc. Natl. Acad. Sci. U.S.A.">
        <title>Insights into evolution of multicellular fungi from the assembled chromosomes of the mushroom Coprinopsis cinerea (Coprinus cinereus).</title>
        <authorList>
            <person name="Stajich J.E."/>
            <person name="Wilke S.K."/>
            <person name="Ahren D."/>
            <person name="Au C.H."/>
            <person name="Birren B.W."/>
            <person name="Borodovsky M."/>
            <person name="Burns C."/>
            <person name="Canback B."/>
            <person name="Casselton L.A."/>
            <person name="Cheng C.K."/>
            <person name="Deng J."/>
            <person name="Dietrich F.S."/>
            <person name="Fargo D.C."/>
            <person name="Farman M.L."/>
            <person name="Gathman A.C."/>
            <person name="Goldberg J."/>
            <person name="Guigo R."/>
            <person name="Hoegger P.J."/>
            <person name="Hooker J.B."/>
            <person name="Huggins A."/>
            <person name="James T.Y."/>
            <person name="Kamada T."/>
            <person name="Kilaru S."/>
            <person name="Kodira C."/>
            <person name="Kues U."/>
            <person name="Kupfer D."/>
            <person name="Kwan H.S."/>
            <person name="Lomsadze A."/>
            <person name="Li W."/>
            <person name="Lilly W.W."/>
            <person name="Ma L.J."/>
            <person name="Mackey A.J."/>
            <person name="Manning G."/>
            <person name="Martin F."/>
            <person name="Muraguchi H."/>
            <person name="Natvig D.O."/>
            <person name="Palmerini H."/>
            <person name="Ramesh M.A."/>
            <person name="Rehmeyer C.J."/>
            <person name="Roe B.A."/>
            <person name="Shenoy N."/>
            <person name="Stanke M."/>
            <person name="Ter-Hovhannisyan V."/>
            <person name="Tunlid A."/>
            <person name="Velagapudi R."/>
            <person name="Vision T.J."/>
            <person name="Zeng Q."/>
            <person name="Zolan M.E."/>
            <person name="Pukkila P.J."/>
        </authorList>
    </citation>
    <scope>NUCLEOTIDE SEQUENCE [LARGE SCALE GENOMIC DNA]</scope>
    <source>
        <strain evidence="3">Okayama-7 / 130 / ATCC MYA-4618 / FGSC 9003</strain>
    </source>
</reference>
<evidence type="ECO:0000313" key="2">
    <source>
        <dbReference type="EMBL" id="EFI27771.1"/>
    </source>
</evidence>
<feature type="region of interest" description="Disordered" evidence="1">
    <location>
        <begin position="53"/>
        <end position="81"/>
    </location>
</feature>
<dbReference type="GeneID" id="9378293"/>
<evidence type="ECO:0000313" key="3">
    <source>
        <dbReference type="Proteomes" id="UP000001861"/>
    </source>
</evidence>
<protein>
    <submittedName>
        <fullName evidence="2">Uncharacterized protein</fullName>
    </submittedName>
</protein>
<dbReference type="EMBL" id="AACS02000005">
    <property type="protein sequence ID" value="EFI27771.1"/>
    <property type="molecule type" value="Genomic_DNA"/>
</dbReference>
<dbReference type="Proteomes" id="UP000001861">
    <property type="component" value="Unassembled WGS sequence"/>
</dbReference>
<comment type="caution">
    <text evidence="2">The sequence shown here is derived from an EMBL/GenBank/DDBJ whole genome shotgun (WGS) entry which is preliminary data.</text>
</comment>
<dbReference type="HOGENOM" id="CLU_2573795_0_0_1"/>
<keyword evidence="3" id="KW-1185">Reference proteome</keyword>
<dbReference type="AlphaFoldDB" id="D6RMK8"/>
<organism evidence="2 3">
    <name type="scientific">Coprinopsis cinerea (strain Okayama-7 / 130 / ATCC MYA-4618 / FGSC 9003)</name>
    <name type="common">Inky cap fungus</name>
    <name type="synonym">Hormographiella aspergillata</name>
    <dbReference type="NCBI Taxonomy" id="240176"/>
    <lineage>
        <taxon>Eukaryota</taxon>
        <taxon>Fungi</taxon>
        <taxon>Dikarya</taxon>
        <taxon>Basidiomycota</taxon>
        <taxon>Agaricomycotina</taxon>
        <taxon>Agaricomycetes</taxon>
        <taxon>Agaricomycetidae</taxon>
        <taxon>Agaricales</taxon>
        <taxon>Agaricineae</taxon>
        <taxon>Psathyrellaceae</taxon>
        <taxon>Coprinopsis</taxon>
    </lineage>
</organism>
<evidence type="ECO:0000256" key="1">
    <source>
        <dbReference type="SAM" id="MobiDB-lite"/>
    </source>
</evidence>
<dbReference type="KEGG" id="cci:CC1G_14694"/>
<accession>D6RMK8</accession>
<dbReference type="InParanoid" id="D6RMK8"/>
<gene>
    <name evidence="2" type="ORF">CC1G_14694</name>
</gene>
<proteinExistence type="predicted"/>
<name>D6RMK8_COPC7</name>
<dbReference type="RefSeq" id="XP_002911265.1">
    <property type="nucleotide sequence ID" value="XM_002911219.1"/>
</dbReference>
<dbReference type="VEuPathDB" id="FungiDB:CC1G_14694"/>